<evidence type="ECO:0000313" key="1">
    <source>
        <dbReference type="EMBL" id="TDF91189.1"/>
    </source>
</evidence>
<sequence>MAPTRKETLARYCHAIMELTRWLETATPSDLRRKSNGTRWPNEELLFHMVFGYMIARALLPLVRVTSRLPGSWGTGFAAALNSATVPFDWVNHRGSGVRGFPIAGGADVGI</sequence>
<accession>A0A4R5K8D5</accession>
<dbReference type="RefSeq" id="WP_133206296.1">
    <property type="nucleotide sequence ID" value="NZ_SMRU01000032.1"/>
</dbReference>
<dbReference type="AlphaFoldDB" id="A0A4R5K8D5"/>
<keyword evidence="2" id="KW-1185">Reference proteome</keyword>
<dbReference type="Proteomes" id="UP000295511">
    <property type="component" value="Unassembled WGS sequence"/>
</dbReference>
<evidence type="ECO:0008006" key="3">
    <source>
        <dbReference type="Google" id="ProtNLM"/>
    </source>
</evidence>
<comment type="caution">
    <text evidence="1">The sequence shown here is derived from an EMBL/GenBank/DDBJ whole genome shotgun (WGS) entry which is preliminary data.</text>
</comment>
<gene>
    <name evidence="1" type="ORF">E1809_21500</name>
</gene>
<dbReference type="EMBL" id="SMRU01000032">
    <property type="protein sequence ID" value="TDF91189.1"/>
    <property type="molecule type" value="Genomic_DNA"/>
</dbReference>
<name>A0A4R5K8D5_9MICC</name>
<organism evidence="1 2">
    <name type="scientific">Arthrobacter terricola</name>
    <dbReference type="NCBI Taxonomy" id="2547396"/>
    <lineage>
        <taxon>Bacteria</taxon>
        <taxon>Bacillati</taxon>
        <taxon>Actinomycetota</taxon>
        <taxon>Actinomycetes</taxon>
        <taxon>Micrococcales</taxon>
        <taxon>Micrococcaceae</taxon>
        <taxon>Arthrobacter</taxon>
    </lineage>
</organism>
<protein>
    <recommendedName>
        <fullName evidence="3">DinB-like domain-containing protein</fullName>
    </recommendedName>
</protein>
<evidence type="ECO:0000313" key="2">
    <source>
        <dbReference type="Proteomes" id="UP000295511"/>
    </source>
</evidence>
<proteinExistence type="predicted"/>
<reference evidence="1 2" key="1">
    <citation type="submission" date="2019-03" db="EMBL/GenBank/DDBJ databases">
        <title>Whole genome sequence of Arthrobacter sp JH1-1.</title>
        <authorList>
            <person name="Trinh H.N."/>
        </authorList>
    </citation>
    <scope>NUCLEOTIDE SEQUENCE [LARGE SCALE GENOMIC DNA]</scope>
    <source>
        <strain evidence="1 2">JH1-1</strain>
    </source>
</reference>
<dbReference type="OrthoDB" id="4196751at2"/>